<protein>
    <submittedName>
        <fullName evidence="1">Uncharacterized protein</fullName>
    </submittedName>
</protein>
<dbReference type="EMBL" id="JASBWV010000004">
    <property type="protein sequence ID" value="KAJ9126774.1"/>
    <property type="molecule type" value="Genomic_DNA"/>
</dbReference>
<proteinExistence type="predicted"/>
<keyword evidence="2" id="KW-1185">Reference proteome</keyword>
<accession>A0ACC2XRW8</accession>
<reference evidence="1" key="1">
    <citation type="submission" date="2023-04" db="EMBL/GenBank/DDBJ databases">
        <title>Draft Genome sequencing of Naganishia species isolated from polar environments using Oxford Nanopore Technology.</title>
        <authorList>
            <person name="Leo P."/>
            <person name="Venkateswaran K."/>
        </authorList>
    </citation>
    <scope>NUCLEOTIDE SEQUENCE</scope>
    <source>
        <strain evidence="1">DBVPG 5303</strain>
    </source>
</reference>
<name>A0ACC2XRW8_9TREE</name>
<dbReference type="Proteomes" id="UP001234202">
    <property type="component" value="Unassembled WGS sequence"/>
</dbReference>
<evidence type="ECO:0000313" key="1">
    <source>
        <dbReference type="EMBL" id="KAJ9126774.1"/>
    </source>
</evidence>
<sequence>MASLDVVDMDGPSGRDLPEDVMSATRLELEMSLFNDPEFDEKVSRFAQDSSIMVAYITKEIDTNVSDEETEESSRPKNTHVFSLHLPPTPVVTSQTLATLSLIKKKASLDTTSAIADQLHFVLLSSNSSLAERAYHNGTPSDAVPDGISGQSVPPYEGLHSLVHFGVTPWFESYINSKQAGKNVDISVGAGKKSVESQMGIPVAKRKFAELELSLLHLQQNVEIPEVYLIIQSPIQRAVEACREAGTRVNVEAIQPQSLLTNVTFLNRLQSDVNTWIKEIQKVTKLSRDVSAGTASQEINFWLSMERALEGIEAQLAGDEVNLVLDVLKSAKRFHATISFISDTGLKEATDTVQKYNALMKDFPLNELLSATDLTKIKDSLYMIFGHINKKLKVTPYPLRRTLPLVEAISRDFNEQCIKVLSSQRLMYLDYSSFERIVATTAEVFASWEENIKEFTNVAREVMRKRSEKFIAVKINSAHVKLQERIAYLRVFRRNHEQLRAMTGPNGGLKGLGFDTYTDIDMDEEISQSYEGVKNAPVLDVSSEGNEIWIIAETSYSERISRVENQIILRLRDRLATARNAREMFRIFSKFNSLFVRPKIRSAIQEYQTRLIESVKQDIQRLHQKFTKGYRHSDAYHMSSLRDIPPVAGAIIWAKQIESQLNTDMKRVEDVLGKGWEMYSEGEKLKTESESFQKKLNPQPIFDAWIQDVTKREHRASGRLLEIVRQRNITPSTDSPSGLELTVNFDHQTITLFKEVRNLLWLNYNVPHAVINMAKEAKRIYPHAASLIESLRIYTQISEIIERQPEISILLAEHRSRAQDLINKAMNTRWESVAYSYSTQRTNPNAAETEGDTSLAFFREFASVVGLLQEKTHALIGVADQVRKDIEELLTCSYTFDSLSTVLSRLQKVADTLNLQGFANLDIWIDDLDGRIQQGLIQRLSTQIDDWCKAFVACGQSSKFSEHRASPHEPIVHELRLSNQMIYLEPPVEMTQATWMKQLQRILGIVCGQVTITSSKYELKLYDDDDTVTGHTYEAILAKMDESLLSKPFKLIRDKVNDVQKYVAEWLQFQSLWDLNAETIFSQLGDALDKWCALLAAIKESRSTFDTAETKRDFGVCLVIYSGVQGKVTAKYDTWQREILAKYGTKIGQRMRNFYHEVAKARHGLETQTLNGSSTAQAVGFITFVQDLKRRTEAWSEDVTILVQGQRTLEAQRYPFQEDWLHVDRITGEWQLFNDILKRKNGTIQDQLSALQLKVSAEVKAIEERTDLLQRHWDSTKPIQGNIKPEIAMETIEVFAVRLTKVEEDQVLLGQAQDALNLTRRREHRLAPISEEVKDLKAVWTALLGVSIRLNELREMLWTAVNPRRLRQSLDDTLASMREMPSRMRQYAAYEYFAEAIKNLLKNNSIISDLKSDALRDRHWRALFQVLRIASAYRSNSMTLGQVWDLNITRNEKEIKGIILQAQGEMALEEYVRQVRDTWAGYTLDLINYRNKCRLIRGWDDLFTTCRDQLTSLGSMRASPYYRVFEEEASVLEDKLNRVHSLFDIWVDVQRQWVYLEGVFAGNADIKHLLPVEASRFNNINSEFLGTMAKVSKSPVVFDVLAISGIYKTFERLADALQKIQKALGEYLERERSSFPRFFFLGDEDLLEIIGNNRNINRVAKHLGKMFAGIHSLETNDNDDGIDCILSKDGERIPLVAPISINDNYKVNDWLGLLEREMRGTLRQILRQSLDQLQKLYVLDQPIEKDALLAWIQQFPDQLVVLAIQVVWTSHVEQQLSHKQSVEKLLEFNLSLLDVLADVVLGDLDLLERHKSEHLIVELAHQRDVLRSLIHGEVTTADAFEWQVQMRFYHRATEDAPDKAVVVKMADAELAYGFEYLGVTERLVQTPLTDKCYLTLTQALHSQCGGSPFGPAGTGKTESVKALGTHLGRFVLVFCCDETFDFHAMGRIFSGICQVGAWGCFDEFNRLEEKMLSAVSQQIQTIQQALSITDDLSTKEIVLADRRISVRQDTGIFITMNPDYAGRSQLPSNLKKLFRSVAMTHPDRELIAQVTLFAQGFRHAEVVASKIIPFFRLCKDQLSDQPHYDFGLRALKSVLIRGGILKRLSVASAQDSKSVDQMDEAVELGILLQSIRETLLPKLTGKDIDAFAEISDMTFSRIEPYQQDLDRVKNAIKETATRSHLVLREQWIAKVLQLYQIQQISHGIMLVGGTATGKTRAWRTLLQAMDQLDGKESVSYLIDPKAISKDSLYGTLDVTTREWTDGLFTSILRKILEDARGESSKRHFIVFDGDVDPEWIENLNSVLDDNKLLTLPNGERLNLPPSVRIIVETEHLNYATPATVSRCGMIWFSDDILDIQSMYEHCMTVLENEEQQLDHVTGVSVVAGSSMLDIQKCVARSARDYLHSREILKKACEVASALRHVMQFDVRRCVATLFSSLSQNARDIYLYDQQHPDFPLTPDKISTYLSKKLLLDIIWAFAGDADMESRSEFSATIAQASGADLPLAQPTGFSKLLDFTVDLSTGTWQAWIDKVPTLELDTQNITSTDVVIPTVDTLRHEALVYSWVRERKPVILCGPPGSGKTMTLFNALRKLPDVEVAGLNFSSSTTPELVLRTFEQYCEYKKTPRGTVLSPISPTSWLMVFCDEINLPAPDRYGTQRVISFIRQMVESNGFWRTSDLTWVHLERVQFIGACNPPSDSGRTELSTRFLRHAPVLYVDYPELVSLNQIYGTYVRAVLKVTPNLRGYAEALTKAMVDFYYASQRRFTAQQQAHYIYSPRELTRWIRGLYETLKNLGDIDVEGLVRVWAHEALRLFQDRLVQEDEKRWTDKAIDDIAAANFPTIDQSKALCRPILFSNWTTQHYQSIDREILREYTRARLRTFYEEELDVQLVLFDDVLEHVLRIDRVFRQSQGHLLLIGVSGSGKTTLSRFVAWMNGLSIFQLQVSSRYTATDFDDDLRQVLRRAGCKGEKICFIMDESNVLDSGFLERMNTLLANAEIPGLFEGDDYTALMTACREGSQRDGLMLNSDDELYRWFTRQVATNLHIVFTMNPPQKGLQDRATTSPALFNRCVLDWFGSWSLHSLYQVAHELTGTLDLDNGEYIGPTDIASIDGAIDSHLTYRSAIVNTMALTHEFVVNMGCDMTNKTSRPYHITPRHFLDFIAQYAKLYQEKKEHFEEQQRHINVGLEKLHETLDEVETLQIELNGKDAQLKAKNDEANMKLRQMVADQQEAEAKKLRSIQIQQELEKQQRMIAERKGGVLKELEEVEPMVQEAAGAVANIKKAHLAEVRAMGNPPETVKMAMESACIVLGFKVDSWKAVQGVIRRDDFTSMVRNFDSEKISSAIRQKIQRDYMDLPNFNVEIADRASKACGPLVQWVFAQVRYSAILDKVGPLRDEVTYLEHQAETTREQAKIALETVQQLEKSISQYKDEYAQLISETQAIKLEMRNVQDKVTRSTTLLSSLSSEKERWTRDSQHFENEMANIPGDVLLASIFLTYAGWFDQQYRLRLMNHCRSQMTNYNIIYRAKLSYADYLSSLDERNEWSRAGLAVDDLTVENALILKRFNRYPLIIDPSDQATSFLVNFYGQKKMIVTSFLDSAFIKNLETALRFGNALLIQNAEDLDPILNTVLNKEIRRTGGRNLVRLGNQDVDFSPSFAMFLSTRDASITIGPDLSSRTSIVNFSMTPSSLYSQTLDKILKAENPEIYARRKDLQKIHSEYLVRLRYLERSLLQALNDCSGNILEDDKVITTLESVKKEAAEVAVKILEADTVMDGVERMAKEYNAIAKAASDIFFFLARLPELHHFYRFSLDFFLLIFDSILLDNPRLRSLTDPAQRRQVILEDLFITTISRVKHTLLHEDHAVVSTYFASICLVARGDHDKAKALLHSTQAEPKVETSEGDDPFATLGTSFEHPTLVALGIDSMKLRTDIQESPEPWQAWLNSATPESEFGFDDSKLDDAARSILRINMVSRLRKDRLEIALRNFAEGLIPAQTNSMFEDMKELLRYQVTADTPIIFCSVPGHDASSQVEALVTLLKAPCISVAMGSAESALAADQAIGTATRTGSWVLLKNLHLAPHWLHSLERRLRSLAIHPDFRLFLTMETARSIPASIIEMSRIVMNEPLPGIKANLLEALAAMRPELSAPGPSERDRLYFLLAWLHTILQERSRYVPIGFTKSYGFNDSDLAAGKLMLDRWVGYAAKGRSHIDPKSLPWMALRTLLITNIYGGKVDSETDLLTIEGFVKRFIAPDAYDSGFSLATNAESPAIFEISRFDQFVQWANALPADQPISWLDLPVDSDMIMAERQGRR</sequence>
<comment type="caution">
    <text evidence="1">The sequence shown here is derived from an EMBL/GenBank/DDBJ whole genome shotgun (WGS) entry which is preliminary data.</text>
</comment>
<gene>
    <name evidence="1" type="ORF">QFC24_001806</name>
</gene>
<organism evidence="1 2">
    <name type="scientific">Naganishia onofrii</name>
    <dbReference type="NCBI Taxonomy" id="1851511"/>
    <lineage>
        <taxon>Eukaryota</taxon>
        <taxon>Fungi</taxon>
        <taxon>Dikarya</taxon>
        <taxon>Basidiomycota</taxon>
        <taxon>Agaricomycotina</taxon>
        <taxon>Tremellomycetes</taxon>
        <taxon>Filobasidiales</taxon>
        <taxon>Filobasidiaceae</taxon>
        <taxon>Naganishia</taxon>
    </lineage>
</organism>
<evidence type="ECO:0000313" key="2">
    <source>
        <dbReference type="Proteomes" id="UP001234202"/>
    </source>
</evidence>